<reference evidence="1" key="1">
    <citation type="submission" date="2021-06" db="EMBL/GenBank/DDBJ databases">
        <authorList>
            <person name="Kallberg Y."/>
            <person name="Tangrot J."/>
            <person name="Rosling A."/>
        </authorList>
    </citation>
    <scope>NUCLEOTIDE SEQUENCE</scope>
    <source>
        <strain evidence="1">IL203A</strain>
    </source>
</reference>
<proteinExistence type="predicted"/>
<sequence>MEQNTKILLNCHNFKWQCFSNPFPRIDFSPFTAEVFKYAGVRLRGCYDSAKTRTDSFPRFHGCSDS</sequence>
<keyword evidence="2" id="KW-1185">Reference proteome</keyword>
<accession>A0ACA9P4V4</accession>
<feature type="non-terminal residue" evidence="1">
    <location>
        <position position="66"/>
    </location>
</feature>
<dbReference type="Proteomes" id="UP000789702">
    <property type="component" value="Unassembled WGS sequence"/>
</dbReference>
<gene>
    <name evidence="1" type="ORF">DHETER_LOCUS10804</name>
</gene>
<protein>
    <submittedName>
        <fullName evidence="1">7754_t:CDS:1</fullName>
    </submittedName>
</protein>
<dbReference type="EMBL" id="CAJVPU010022052">
    <property type="protein sequence ID" value="CAG8683922.1"/>
    <property type="molecule type" value="Genomic_DNA"/>
</dbReference>
<evidence type="ECO:0000313" key="1">
    <source>
        <dbReference type="EMBL" id="CAG8683922.1"/>
    </source>
</evidence>
<evidence type="ECO:0000313" key="2">
    <source>
        <dbReference type="Proteomes" id="UP000789702"/>
    </source>
</evidence>
<comment type="caution">
    <text evidence="1">The sequence shown here is derived from an EMBL/GenBank/DDBJ whole genome shotgun (WGS) entry which is preliminary data.</text>
</comment>
<name>A0ACA9P4V4_9GLOM</name>
<organism evidence="1 2">
    <name type="scientific">Dentiscutata heterogama</name>
    <dbReference type="NCBI Taxonomy" id="1316150"/>
    <lineage>
        <taxon>Eukaryota</taxon>
        <taxon>Fungi</taxon>
        <taxon>Fungi incertae sedis</taxon>
        <taxon>Mucoromycota</taxon>
        <taxon>Glomeromycotina</taxon>
        <taxon>Glomeromycetes</taxon>
        <taxon>Diversisporales</taxon>
        <taxon>Gigasporaceae</taxon>
        <taxon>Dentiscutata</taxon>
    </lineage>
</organism>